<dbReference type="Pfam" id="PF04287">
    <property type="entry name" value="DUF446"/>
    <property type="match status" value="1"/>
</dbReference>
<dbReference type="InterPro" id="IPR036814">
    <property type="entry name" value="YqcC-like_sf"/>
</dbReference>
<dbReference type="GO" id="GO:0044010">
    <property type="term" value="P:single-species biofilm formation"/>
    <property type="evidence" value="ECO:0007669"/>
    <property type="project" value="TreeGrafter"/>
</dbReference>
<dbReference type="Proteomes" id="UP000034228">
    <property type="component" value="Unassembled WGS sequence"/>
</dbReference>
<evidence type="ECO:0000259" key="1">
    <source>
        <dbReference type="Pfam" id="PF04287"/>
    </source>
</evidence>
<dbReference type="STRING" id="336831.WG68_01630"/>
<evidence type="ECO:0000313" key="2">
    <source>
        <dbReference type="EMBL" id="KKO47450.1"/>
    </source>
</evidence>
<dbReference type="InterPro" id="IPR023376">
    <property type="entry name" value="YqcC-like_dom"/>
</dbReference>
<feature type="domain" description="YqcC-like" evidence="1">
    <location>
        <begin position="6"/>
        <end position="99"/>
    </location>
</feature>
<protein>
    <recommendedName>
        <fullName evidence="1">YqcC-like domain-containing protein</fullName>
    </recommendedName>
</protein>
<dbReference type="SUPFAM" id="SSF158452">
    <property type="entry name" value="YqcC-like"/>
    <property type="match status" value="1"/>
</dbReference>
<organism evidence="2 3">
    <name type="scientific">Arsukibacterium ikkense</name>
    <dbReference type="NCBI Taxonomy" id="336831"/>
    <lineage>
        <taxon>Bacteria</taxon>
        <taxon>Pseudomonadati</taxon>
        <taxon>Pseudomonadota</taxon>
        <taxon>Gammaproteobacteria</taxon>
        <taxon>Chromatiales</taxon>
        <taxon>Chromatiaceae</taxon>
        <taxon>Arsukibacterium</taxon>
    </lineage>
</organism>
<dbReference type="Gene3D" id="1.20.1440.40">
    <property type="entry name" value="YqcC-like"/>
    <property type="match status" value="1"/>
</dbReference>
<dbReference type="AlphaFoldDB" id="A0A0M2VCY5"/>
<dbReference type="PANTHER" id="PTHR39586">
    <property type="entry name" value="CYTOPLASMIC PROTEIN-RELATED"/>
    <property type="match status" value="1"/>
</dbReference>
<proteinExistence type="predicted"/>
<comment type="caution">
    <text evidence="2">The sequence shown here is derived from an EMBL/GenBank/DDBJ whole genome shotgun (WGS) entry which is preliminary data.</text>
</comment>
<dbReference type="InterPro" id="IPR007384">
    <property type="entry name" value="UCP006257"/>
</dbReference>
<dbReference type="RefSeq" id="WP_046555982.1">
    <property type="nucleotide sequence ID" value="NZ_LAHO01000001.1"/>
</dbReference>
<gene>
    <name evidence="2" type="ORF">WG68_01630</name>
</gene>
<sequence length="106" mass="12058">MSDVLKRLLVELEAELKQQQLWSGKPPEHAAMASTLPFCCDTMRLEQWLQFIFLPRLQAMLKCGQALPTNISILPMAEEVFKPHGQRLQPLLQKIQLIDLTMSGGE</sequence>
<keyword evidence="3" id="KW-1185">Reference proteome</keyword>
<accession>A0A0M2VCY5</accession>
<dbReference type="PIRSF" id="PIRSF006257">
    <property type="entry name" value="UCP006257"/>
    <property type="match status" value="1"/>
</dbReference>
<dbReference type="OrthoDB" id="8794567at2"/>
<dbReference type="PANTHER" id="PTHR39586:SF1">
    <property type="entry name" value="CYTOPLASMIC PROTEIN"/>
    <property type="match status" value="1"/>
</dbReference>
<evidence type="ECO:0000313" key="3">
    <source>
        <dbReference type="Proteomes" id="UP000034228"/>
    </source>
</evidence>
<reference evidence="2 3" key="1">
    <citation type="submission" date="2015-03" db="EMBL/GenBank/DDBJ databases">
        <title>Draft genome sequences of two protease-producing strains of Arsukibacterium isolated from two cold and alkaline environments.</title>
        <authorList>
            <person name="Lylloff J.E."/>
            <person name="Skov L.B."/>
            <person name="Jepsen M."/>
            <person name="Hallin P.F."/>
            <person name="Sorensen S.J."/>
            <person name="Stougaard P."/>
            <person name="Glaring M.A."/>
        </authorList>
    </citation>
    <scope>NUCLEOTIDE SEQUENCE [LARGE SCALE GENOMIC DNA]</scope>
    <source>
        <strain evidence="2 3">GCM72</strain>
    </source>
</reference>
<name>A0A0M2VCY5_9GAMM</name>
<dbReference type="EMBL" id="LAHO01000001">
    <property type="protein sequence ID" value="KKO47450.1"/>
    <property type="molecule type" value="Genomic_DNA"/>
</dbReference>